<dbReference type="CDD" id="cd01448">
    <property type="entry name" value="TST_Repeat_1"/>
    <property type="match status" value="1"/>
</dbReference>
<organism evidence="4 5">
    <name type="scientific">Kosakonia oryziphila</name>
    <dbReference type="NCBI Taxonomy" id="1005667"/>
    <lineage>
        <taxon>Bacteria</taxon>
        <taxon>Pseudomonadati</taxon>
        <taxon>Pseudomonadota</taxon>
        <taxon>Gammaproteobacteria</taxon>
        <taxon>Enterobacterales</taxon>
        <taxon>Enterobacteriaceae</taxon>
        <taxon>Kosakonia</taxon>
    </lineage>
</organism>
<keyword evidence="5" id="KW-1185">Reference proteome</keyword>
<name>A0A1C4E8Z2_9ENTR</name>
<dbReference type="InterPro" id="IPR036873">
    <property type="entry name" value="Rhodanese-like_dom_sf"/>
</dbReference>
<dbReference type="InterPro" id="IPR001307">
    <property type="entry name" value="Thiosulphate_STrfase_CS"/>
</dbReference>
<sequence length="289" mass="32409">MTSGNPWVTAQWLDDLLHRNPPAETWRLLEVGYNAEQTYRAGHIPGAYYIDTQLVESLPLWNVVPPEILRAVLSRYGLRSDITIVLYGRGNYAAERLAQILLYAGVNDIRLLNGGWQSWQRAGLRQTIELPPAITPQDFGAPLPSQPHFLLNMAQTRQLMAQPETVLVSVRTWGEFSGGTSGYHYISPTGDIPGARWGHAGGNSQFIADYHHPDGTVRSPQEIAALWQQQHITGDKQVIFYCGTGWRASLAFLLARALGWPKIAVYDGGWFEWSQPQKMEQTDDKPENS</sequence>
<dbReference type="PROSITE" id="PS50206">
    <property type="entry name" value="RHODANESE_3"/>
    <property type="match status" value="2"/>
</dbReference>
<proteinExistence type="predicted"/>
<dbReference type="SUPFAM" id="SSF52821">
    <property type="entry name" value="Rhodanese/Cell cycle control phosphatase"/>
    <property type="match status" value="2"/>
</dbReference>
<keyword evidence="4" id="KW-0670">Pyruvate</keyword>
<dbReference type="InterPro" id="IPR045078">
    <property type="entry name" value="TST/MPST-like"/>
</dbReference>
<protein>
    <submittedName>
        <fullName evidence="4">Thiosulfate/3-mercaptopyruvate sulfurtransferase</fullName>
    </submittedName>
</protein>
<dbReference type="Proteomes" id="UP000198515">
    <property type="component" value="Unassembled WGS sequence"/>
</dbReference>
<reference evidence="5" key="1">
    <citation type="submission" date="2016-08" db="EMBL/GenBank/DDBJ databases">
        <authorList>
            <person name="Varghese N."/>
            <person name="Submissions Spin"/>
        </authorList>
    </citation>
    <scope>NUCLEOTIDE SEQUENCE [LARGE SCALE GENOMIC DNA]</scope>
    <source>
        <strain evidence="5">REICA_142</strain>
    </source>
</reference>
<evidence type="ECO:0000313" key="5">
    <source>
        <dbReference type="Proteomes" id="UP000198515"/>
    </source>
</evidence>
<dbReference type="SMART" id="SM00450">
    <property type="entry name" value="RHOD"/>
    <property type="match status" value="2"/>
</dbReference>
<evidence type="ECO:0000256" key="2">
    <source>
        <dbReference type="ARBA" id="ARBA00022737"/>
    </source>
</evidence>
<dbReference type="PANTHER" id="PTHR11364:SF27">
    <property type="entry name" value="SULFURTRANSFERASE"/>
    <property type="match status" value="1"/>
</dbReference>
<dbReference type="CDD" id="cd01449">
    <property type="entry name" value="TST_Repeat_2"/>
    <property type="match status" value="1"/>
</dbReference>
<dbReference type="GO" id="GO:0004792">
    <property type="term" value="F:thiosulfate-cyanide sulfurtransferase activity"/>
    <property type="evidence" value="ECO:0007669"/>
    <property type="project" value="InterPro"/>
</dbReference>
<dbReference type="OrthoDB" id="9781034at2"/>
<dbReference type="Gene3D" id="3.40.250.10">
    <property type="entry name" value="Rhodanese-like domain"/>
    <property type="match status" value="2"/>
</dbReference>
<dbReference type="PANTHER" id="PTHR11364">
    <property type="entry name" value="THIOSULFATE SULFERTANSFERASE"/>
    <property type="match status" value="1"/>
</dbReference>
<evidence type="ECO:0000313" key="4">
    <source>
        <dbReference type="EMBL" id="SCC40015.1"/>
    </source>
</evidence>
<dbReference type="RefSeq" id="WP_090136331.1">
    <property type="nucleotide sequence ID" value="NZ_FMBC01000021.1"/>
</dbReference>
<dbReference type="PROSITE" id="PS00380">
    <property type="entry name" value="RHODANESE_1"/>
    <property type="match status" value="1"/>
</dbReference>
<evidence type="ECO:0000259" key="3">
    <source>
        <dbReference type="PROSITE" id="PS50206"/>
    </source>
</evidence>
<feature type="domain" description="Rhodanese" evidence="3">
    <location>
        <begin position="161"/>
        <end position="282"/>
    </location>
</feature>
<dbReference type="AlphaFoldDB" id="A0A1C4E8Z2"/>
<dbReference type="EMBL" id="FMBC01000021">
    <property type="protein sequence ID" value="SCC40015.1"/>
    <property type="molecule type" value="Genomic_DNA"/>
</dbReference>
<keyword evidence="1 4" id="KW-0808">Transferase</keyword>
<dbReference type="Pfam" id="PF00581">
    <property type="entry name" value="Rhodanese"/>
    <property type="match status" value="2"/>
</dbReference>
<gene>
    <name evidence="4" type="ORF">GA0061070_102154</name>
</gene>
<evidence type="ECO:0000256" key="1">
    <source>
        <dbReference type="ARBA" id="ARBA00022679"/>
    </source>
</evidence>
<accession>A0A1C4E8Z2</accession>
<dbReference type="InterPro" id="IPR001763">
    <property type="entry name" value="Rhodanese-like_dom"/>
</dbReference>
<feature type="domain" description="Rhodanese" evidence="3">
    <location>
        <begin position="33"/>
        <end position="128"/>
    </location>
</feature>
<keyword evidence="2" id="KW-0677">Repeat</keyword>